<feature type="region of interest" description="Disordered" evidence="1">
    <location>
        <begin position="116"/>
        <end position="168"/>
    </location>
</feature>
<proteinExistence type="predicted"/>
<dbReference type="AlphaFoldDB" id="A0A5E4WNM3"/>
<evidence type="ECO:0000313" key="2">
    <source>
        <dbReference type="EMBL" id="VVE26547.1"/>
    </source>
</evidence>
<protein>
    <recommendedName>
        <fullName evidence="4">Phage tail lysozyme domain-containing protein</fullName>
    </recommendedName>
</protein>
<name>A0A5E4WNM3_9BURK</name>
<feature type="compositionally biased region" description="Basic and acidic residues" evidence="1">
    <location>
        <begin position="129"/>
        <end position="142"/>
    </location>
</feature>
<dbReference type="Proteomes" id="UP000383971">
    <property type="component" value="Unassembled WGS sequence"/>
</dbReference>
<gene>
    <name evidence="2" type="ORF">PCO31111_03431</name>
</gene>
<sequence>MALKHDAQGFLTGDPIDIGRALKVWDDIHDDVRAIRRALTSGASGGPARPGRADKTGNEVARPMAPAPSTPRSSSQIPALLRKTATPQTGGASASAIRRDTQAVEVAGQAVAAVRAASQATQRAIAKPVSRDGRGRFVRGDGRSGSGAPGSGGGNGGGGGGGDGEETGALRGVADRIAGAIRESGSGMEEADPAVKAMNEVARPMARGYELLTGGSREKRQEGWLRRIWTSLTGFRKDETTFNKAANKSLKNIEEKPDDGAKGGSGLLGGLFGGLGRVLTRIPVVGGLLGAGGGLLKGAGRLLGFGGKEAAAASGAAKEAGLLGKAGGLLKEGGALSKMGGLLKRVPILGALLAGAGAAADVYSSESDDTLSRREKDKKTGAAVGGFAGSMAGMAAGAAGGAALGTLIFPGIGTAIGGAIGGAVGMFLGDDAGKILGDTVGGWVNDLRAADIPSMIGNAWNEVKVTALGTFDWVKSGWDSVVGSLQKGWDATMTAFAAVGDTIKKAWGGFVDTAKAGWESVSGAFASAYEGLKSLPGIGPAIKAAEAGARKIAEVAGAVKDGAVELGGKAADAVQSGASTAWNATKNAAGSAWSGTKDFAASMVPQGLKDRIAARRAMETGADYKQGNIAGLDDAHTRALVASTAATESAGGKLDVVNSAGYMGRYQAGAGWLADAGLIKGGSSAVQAAMKADGFSNEYKWGQAGGMSKFLKNADNWNGGMSYDKYLGSADAQDAAFKTNSDKSYARLLARGVIKEGMSQDEIAGILKARHIAGEGGAAQAARGESGPSDANGTSALKYKNDLAAGNIYAKAFAGPDGAPATPAAPARPSIASVAAPAAPVVASASAPVVPSAPSVPSVPEAPPVTVPMASNDSGKPIQVSMPSPDVGQDVRDRGIAHVATGGLSA</sequence>
<feature type="compositionally biased region" description="Gly residues" evidence="1">
    <location>
        <begin position="143"/>
        <end position="162"/>
    </location>
</feature>
<evidence type="ECO:0000256" key="1">
    <source>
        <dbReference type="SAM" id="MobiDB-lite"/>
    </source>
</evidence>
<evidence type="ECO:0000313" key="3">
    <source>
        <dbReference type="Proteomes" id="UP000383971"/>
    </source>
</evidence>
<keyword evidence="3" id="KW-1185">Reference proteome</keyword>
<dbReference type="EMBL" id="CABPSE010000012">
    <property type="protein sequence ID" value="VVE26547.1"/>
    <property type="molecule type" value="Genomic_DNA"/>
</dbReference>
<evidence type="ECO:0008006" key="4">
    <source>
        <dbReference type="Google" id="ProtNLM"/>
    </source>
</evidence>
<dbReference type="RefSeq" id="WP_217427214.1">
    <property type="nucleotide sequence ID" value="NZ_CABPSE010000012.1"/>
</dbReference>
<accession>A0A5E4WNM3</accession>
<feature type="region of interest" description="Disordered" evidence="1">
    <location>
        <begin position="867"/>
        <end position="890"/>
    </location>
</feature>
<organism evidence="2 3">
    <name type="scientific">Pandoraea communis</name>
    <dbReference type="NCBI Taxonomy" id="2508297"/>
    <lineage>
        <taxon>Bacteria</taxon>
        <taxon>Pseudomonadati</taxon>
        <taxon>Pseudomonadota</taxon>
        <taxon>Betaproteobacteria</taxon>
        <taxon>Burkholderiales</taxon>
        <taxon>Burkholderiaceae</taxon>
        <taxon>Pandoraea</taxon>
    </lineage>
</organism>
<feature type="region of interest" description="Disordered" evidence="1">
    <location>
        <begin position="39"/>
        <end position="76"/>
    </location>
</feature>
<reference evidence="2 3" key="1">
    <citation type="submission" date="2019-08" db="EMBL/GenBank/DDBJ databases">
        <authorList>
            <person name="Peeters C."/>
        </authorList>
    </citation>
    <scope>NUCLEOTIDE SEQUENCE [LARGE SCALE GENOMIC DNA]</scope>
    <source>
        <strain evidence="2 3">LMG 31111</strain>
    </source>
</reference>